<sequence>MNVRPDHVTDAATGGARPVDSHPQFAVTVPPRPSRRRKNEISASHDAVIRGRRMIYSGGRRCHPGGPITIRVRAFP</sequence>
<organism evidence="2 3">
    <name type="scientific">Protofrankia coriariae</name>
    <dbReference type="NCBI Taxonomy" id="1562887"/>
    <lineage>
        <taxon>Bacteria</taxon>
        <taxon>Bacillati</taxon>
        <taxon>Actinomycetota</taxon>
        <taxon>Actinomycetes</taxon>
        <taxon>Frankiales</taxon>
        <taxon>Frankiaceae</taxon>
        <taxon>Protofrankia</taxon>
    </lineage>
</organism>
<evidence type="ECO:0000256" key="1">
    <source>
        <dbReference type="SAM" id="MobiDB-lite"/>
    </source>
</evidence>
<protein>
    <submittedName>
        <fullName evidence="2">Uncharacterized protein</fullName>
    </submittedName>
</protein>
<comment type="caution">
    <text evidence="2">The sequence shown here is derived from an EMBL/GenBank/DDBJ whole genome shotgun (WGS) entry which is preliminary data.</text>
</comment>
<evidence type="ECO:0000313" key="3">
    <source>
        <dbReference type="Proteomes" id="UP000035425"/>
    </source>
</evidence>
<feature type="region of interest" description="Disordered" evidence="1">
    <location>
        <begin position="1"/>
        <end position="44"/>
    </location>
</feature>
<reference evidence="2 3" key="1">
    <citation type="submission" date="2014-12" db="EMBL/GenBank/DDBJ databases">
        <title>Frankia sp. BMG5.1 draft genome.</title>
        <authorList>
            <person name="Gtari M."/>
            <person name="Ghodhbane-Gtari F."/>
            <person name="Nouioui I."/>
            <person name="Ktari A."/>
            <person name="Hezbri K."/>
            <person name="Mimouni W."/>
            <person name="Sbissi I."/>
            <person name="Ayari A."/>
            <person name="Yamanaka T."/>
            <person name="Normand P."/>
            <person name="Tisa L.S."/>
            <person name="Boudabous A."/>
        </authorList>
    </citation>
    <scope>NUCLEOTIDE SEQUENCE [LARGE SCALE GENOMIC DNA]</scope>
    <source>
        <strain evidence="2 3">BMG5.1</strain>
    </source>
</reference>
<gene>
    <name evidence="2" type="ORF">FrCorBMG51_21575</name>
</gene>
<name>A0ABR5EZM9_9ACTN</name>
<proteinExistence type="predicted"/>
<evidence type="ECO:0000313" key="2">
    <source>
        <dbReference type="EMBL" id="KLL09911.1"/>
    </source>
</evidence>
<dbReference type="EMBL" id="JWIO01000051">
    <property type="protein sequence ID" value="KLL09911.1"/>
    <property type="molecule type" value="Genomic_DNA"/>
</dbReference>
<accession>A0ABR5EZM9</accession>
<dbReference type="Proteomes" id="UP000035425">
    <property type="component" value="Unassembled WGS sequence"/>
</dbReference>
<keyword evidence="3" id="KW-1185">Reference proteome</keyword>